<feature type="non-terminal residue" evidence="9">
    <location>
        <position position="1"/>
    </location>
</feature>
<evidence type="ECO:0000256" key="2">
    <source>
        <dbReference type="ARBA" id="ARBA00022642"/>
    </source>
</evidence>
<dbReference type="UniPathway" id="UPA00253"/>
<dbReference type="NCBIfam" id="TIGR00482">
    <property type="entry name" value="nicotinate (nicotinamide) nucleotide adenylyltransferase"/>
    <property type="match status" value="1"/>
</dbReference>
<evidence type="ECO:0000259" key="8">
    <source>
        <dbReference type="Pfam" id="PF01467"/>
    </source>
</evidence>
<dbReference type="EMBL" id="UINC01000690">
    <property type="protein sequence ID" value="SUZ59650.1"/>
    <property type="molecule type" value="Genomic_DNA"/>
</dbReference>
<dbReference type="InterPro" id="IPR014729">
    <property type="entry name" value="Rossmann-like_a/b/a_fold"/>
</dbReference>
<dbReference type="Pfam" id="PF01467">
    <property type="entry name" value="CTP_transf_like"/>
    <property type="match status" value="1"/>
</dbReference>
<dbReference type="Gene3D" id="3.40.50.620">
    <property type="entry name" value="HUPs"/>
    <property type="match status" value="1"/>
</dbReference>
<organism evidence="9">
    <name type="scientific">marine metagenome</name>
    <dbReference type="NCBI Taxonomy" id="408172"/>
    <lineage>
        <taxon>unclassified sequences</taxon>
        <taxon>metagenomes</taxon>
        <taxon>ecological metagenomes</taxon>
    </lineage>
</organism>
<keyword evidence="3" id="KW-0808">Transferase</keyword>
<dbReference type="CDD" id="cd02165">
    <property type="entry name" value="NMNAT"/>
    <property type="match status" value="1"/>
</dbReference>
<evidence type="ECO:0000256" key="1">
    <source>
        <dbReference type="ARBA" id="ARBA00004790"/>
    </source>
</evidence>
<dbReference type="PANTHER" id="PTHR39321">
    <property type="entry name" value="NICOTINATE-NUCLEOTIDE ADENYLYLTRANSFERASE-RELATED"/>
    <property type="match status" value="1"/>
</dbReference>
<evidence type="ECO:0000256" key="6">
    <source>
        <dbReference type="ARBA" id="ARBA00022840"/>
    </source>
</evidence>
<dbReference type="PANTHER" id="PTHR39321:SF3">
    <property type="entry name" value="PHOSPHOPANTETHEINE ADENYLYLTRANSFERASE"/>
    <property type="match status" value="1"/>
</dbReference>
<comment type="pathway">
    <text evidence="1">Cofactor biosynthesis; NAD(+) biosynthesis.</text>
</comment>
<keyword evidence="5" id="KW-0547">Nucleotide-binding</keyword>
<name>A0A381NYH6_9ZZZZ</name>
<accession>A0A381NYH6</accession>
<dbReference type="NCBIfam" id="TIGR00125">
    <property type="entry name" value="cyt_tran_rel"/>
    <property type="match status" value="1"/>
</dbReference>
<keyword evidence="6" id="KW-0067">ATP-binding</keyword>
<keyword evidence="7" id="KW-0520">NAD</keyword>
<dbReference type="AlphaFoldDB" id="A0A381NYH6"/>
<dbReference type="HAMAP" id="MF_00244">
    <property type="entry name" value="NaMN_adenylyltr"/>
    <property type="match status" value="1"/>
</dbReference>
<evidence type="ECO:0000256" key="3">
    <source>
        <dbReference type="ARBA" id="ARBA00022679"/>
    </source>
</evidence>
<dbReference type="InterPro" id="IPR004821">
    <property type="entry name" value="Cyt_trans-like"/>
</dbReference>
<dbReference type="SUPFAM" id="SSF52374">
    <property type="entry name" value="Nucleotidylyl transferase"/>
    <property type="match status" value="1"/>
</dbReference>
<evidence type="ECO:0000256" key="4">
    <source>
        <dbReference type="ARBA" id="ARBA00022695"/>
    </source>
</evidence>
<proteinExistence type="inferred from homology"/>
<evidence type="ECO:0000256" key="5">
    <source>
        <dbReference type="ARBA" id="ARBA00022741"/>
    </source>
</evidence>
<evidence type="ECO:0000313" key="9">
    <source>
        <dbReference type="EMBL" id="SUZ59650.1"/>
    </source>
</evidence>
<sequence>VPGSAPSVPPRRIGILGGTFDPPHFGHLAAAREALRALDLDLVTFVVANDPWQKTSPTGDGVVEEVSPVGIRLAMVAVAIDGMDRVRLDDREVRRGGPSYTADTLAEYRTDHPEAELFVLVGSDVAPGLDTWVRPEEVRRRATIVVMERPGHEGSHPPAAWVHQVLDGSFPDLAGTDLRRMVAAGQSPESAVPHGVVAVIAEYGLYGAGR</sequence>
<dbReference type="InterPro" id="IPR005248">
    <property type="entry name" value="NadD/NMNAT"/>
</dbReference>
<gene>
    <name evidence="9" type="ORF">METZ01_LOCUS12504</name>
</gene>
<keyword evidence="4" id="KW-0548">Nucleotidyltransferase</keyword>
<evidence type="ECO:0000256" key="7">
    <source>
        <dbReference type="ARBA" id="ARBA00023027"/>
    </source>
</evidence>
<feature type="domain" description="Cytidyltransferase-like" evidence="8">
    <location>
        <begin position="15"/>
        <end position="162"/>
    </location>
</feature>
<dbReference type="GO" id="GO:0070566">
    <property type="term" value="F:adenylyltransferase activity"/>
    <property type="evidence" value="ECO:0007669"/>
    <property type="project" value="UniProtKB-ARBA"/>
</dbReference>
<reference evidence="9" key="1">
    <citation type="submission" date="2018-05" db="EMBL/GenBank/DDBJ databases">
        <authorList>
            <person name="Lanie J.A."/>
            <person name="Ng W.-L."/>
            <person name="Kazmierczak K.M."/>
            <person name="Andrzejewski T.M."/>
            <person name="Davidsen T.M."/>
            <person name="Wayne K.J."/>
            <person name="Tettelin H."/>
            <person name="Glass J.I."/>
            <person name="Rusch D."/>
            <person name="Podicherti R."/>
            <person name="Tsui H.-C.T."/>
            <person name="Winkler M.E."/>
        </authorList>
    </citation>
    <scope>NUCLEOTIDE SEQUENCE</scope>
</reference>
<keyword evidence="2" id="KW-0662">Pyridine nucleotide biosynthesis</keyword>
<protein>
    <recommendedName>
        <fullName evidence="8">Cytidyltransferase-like domain-containing protein</fullName>
    </recommendedName>
</protein>
<dbReference type="GO" id="GO:0009435">
    <property type="term" value="P:NAD+ biosynthetic process"/>
    <property type="evidence" value="ECO:0007669"/>
    <property type="project" value="UniProtKB-UniPathway"/>
</dbReference>
<dbReference type="GO" id="GO:0005524">
    <property type="term" value="F:ATP binding"/>
    <property type="evidence" value="ECO:0007669"/>
    <property type="project" value="UniProtKB-KW"/>
</dbReference>